<evidence type="ECO:0000313" key="1">
    <source>
        <dbReference type="EMBL" id="KUF13060.1"/>
    </source>
</evidence>
<accession>A0A0W7WRC9</accession>
<comment type="caution">
    <text evidence="1">The sequence shown here is derived from an EMBL/GenBank/DDBJ whole genome shotgun (WGS) entry which is preliminary data.</text>
</comment>
<name>A0A0W7WRC9_9ACTN</name>
<dbReference type="EMBL" id="LOCL01000083">
    <property type="protein sequence ID" value="KUF13060.1"/>
    <property type="molecule type" value="Genomic_DNA"/>
</dbReference>
<gene>
    <name evidence="1" type="ORF">AT728_37630</name>
</gene>
<evidence type="ECO:0000313" key="2">
    <source>
        <dbReference type="Proteomes" id="UP000054804"/>
    </source>
</evidence>
<organism evidence="1 2">
    <name type="scientific">Streptomyces silvensis</name>
    <dbReference type="NCBI Taxonomy" id="1765722"/>
    <lineage>
        <taxon>Bacteria</taxon>
        <taxon>Bacillati</taxon>
        <taxon>Actinomycetota</taxon>
        <taxon>Actinomycetes</taxon>
        <taxon>Kitasatosporales</taxon>
        <taxon>Streptomycetaceae</taxon>
        <taxon>Streptomyces</taxon>
    </lineage>
</organism>
<dbReference type="STRING" id="1765722.AT728_37630"/>
<dbReference type="Proteomes" id="UP000054804">
    <property type="component" value="Unassembled WGS sequence"/>
</dbReference>
<proteinExistence type="predicted"/>
<reference evidence="1 2" key="1">
    <citation type="submission" date="2015-12" db="EMBL/GenBank/DDBJ databases">
        <title>Draft genome sequence of Streptomyces silvensis ATCC 53525, a producer of novel hormone antagonists.</title>
        <authorList>
            <person name="Johnston C.W."/>
            <person name="Li Y."/>
            <person name="Magarvey N.A."/>
        </authorList>
    </citation>
    <scope>NUCLEOTIDE SEQUENCE [LARGE SCALE GENOMIC DNA]</scope>
    <source>
        <strain evidence="1 2">ATCC 53525</strain>
    </source>
</reference>
<keyword evidence="2" id="KW-1185">Reference proteome</keyword>
<protein>
    <submittedName>
        <fullName evidence="1">Uncharacterized protein</fullName>
    </submittedName>
</protein>
<sequence>MLADHEHTRPGPAHEPQLTARLALTGDEIPPLRLKGGPQLRPFRSAPCDDTDRYHSCPPCLAASPWPCGAQAVEHGGHSVIKLRTPKMVRRGG</sequence>
<dbReference type="AlphaFoldDB" id="A0A0W7WRC9"/>